<sequence length="432" mass="47148">MKIHMMSSVLAITICSAGTAAAQVGNQTDSMNMPSPATAAPTNSNAQNTVALPSQPMPSVPTNGNNSGYGDSTHADGVDDTQGQYDLATPLPPVVDDDPMGSDDPGRTGGDSDGTSNGEDGFMATPQPQPRVEIINTPPIANDPNTITKLPYRITHTGEYSVSPKAVYKYLLEQNDFPAARTAMIILDLYRDATSEAGASVVMDFNGAVIPECSEKCTEPLLFTTPGNFTQTTRGEHITIKNLTINQSNVDIYNPHYLVRDGNAQYLTLINVNRRGVNTEVMRSQSVRQTTILNSAMSDNGDNLSIDQYQGCITAYNSRYQNKHIQVMVSSSFNSEIKCTYHRLSQTMVSNSLFTDDQDRPFRLYNSYVDNSEFDDIILDMNTSHDFHIGSGNIGPNESVCNEKCGIIDENGKLHWGFAGNEALWLVNKRSE</sequence>
<feature type="compositionally biased region" description="Polar residues" evidence="1">
    <location>
        <begin position="60"/>
        <end position="70"/>
    </location>
</feature>
<keyword evidence="2" id="KW-0732">Signal</keyword>
<dbReference type="SUPFAM" id="SSF51126">
    <property type="entry name" value="Pectin lyase-like"/>
    <property type="match status" value="1"/>
</dbReference>
<keyword evidence="4" id="KW-1185">Reference proteome</keyword>
<protein>
    <submittedName>
        <fullName evidence="3">Uncharacterized protein</fullName>
    </submittedName>
</protein>
<evidence type="ECO:0000256" key="1">
    <source>
        <dbReference type="SAM" id="MobiDB-lite"/>
    </source>
</evidence>
<feature type="compositionally biased region" description="Polar residues" evidence="1">
    <location>
        <begin position="26"/>
        <end position="52"/>
    </location>
</feature>
<dbReference type="KEGG" id="tbn:TBH_C1274"/>
<feature type="region of interest" description="Disordered" evidence="1">
    <location>
        <begin position="26"/>
        <end position="129"/>
    </location>
</feature>
<feature type="signal peptide" evidence="2">
    <location>
        <begin position="1"/>
        <end position="22"/>
    </location>
</feature>
<evidence type="ECO:0000256" key="2">
    <source>
        <dbReference type="SAM" id="SignalP"/>
    </source>
</evidence>
<reference evidence="3 4" key="1">
    <citation type="journal article" date="2014" name="PLoS ONE">
        <title>Physiological and genomic features of a novel sulfur-oxidizing gammaproteobacterium belonging to a previously uncultivated symbiotic lineage isolated from a hydrothermal vent.</title>
        <authorList>
            <person name="Nunoura T."/>
            <person name="Takaki Y."/>
            <person name="Kazama H."/>
            <person name="Kakuta J."/>
            <person name="Shimamura S."/>
            <person name="Makita H."/>
            <person name="Hirai M."/>
            <person name="Miyazaki M."/>
            <person name="Takai K."/>
        </authorList>
    </citation>
    <scope>NUCLEOTIDE SEQUENCE [LARGE SCALE GENOMIC DNA]</scope>
    <source>
        <strain evidence="3 4">Hiromi1</strain>
    </source>
</reference>
<name>A0A7U6JH79_9GAMM</name>
<dbReference type="EMBL" id="AP012273">
    <property type="protein sequence ID" value="BAO44199.1"/>
    <property type="molecule type" value="Genomic_DNA"/>
</dbReference>
<proteinExistence type="predicted"/>
<dbReference type="InterPro" id="IPR011050">
    <property type="entry name" value="Pectin_lyase_fold/virulence"/>
</dbReference>
<feature type="chain" id="PRO_5030860665" evidence="2">
    <location>
        <begin position="23"/>
        <end position="432"/>
    </location>
</feature>
<gene>
    <name evidence="3" type="ORF">TBH_C1274</name>
</gene>
<evidence type="ECO:0000313" key="4">
    <source>
        <dbReference type="Proteomes" id="UP000031631"/>
    </source>
</evidence>
<accession>A0A7U6JH79</accession>
<dbReference type="AlphaFoldDB" id="A0A7U6JH79"/>
<organism evidence="3 4">
    <name type="scientific">Thiolapillus brandeum</name>
    <dbReference type="NCBI Taxonomy" id="1076588"/>
    <lineage>
        <taxon>Bacteria</taxon>
        <taxon>Pseudomonadati</taxon>
        <taxon>Pseudomonadota</taxon>
        <taxon>Gammaproteobacteria</taxon>
        <taxon>Chromatiales</taxon>
        <taxon>Sedimenticolaceae</taxon>
        <taxon>Thiolapillus</taxon>
    </lineage>
</organism>
<evidence type="ECO:0000313" key="3">
    <source>
        <dbReference type="EMBL" id="BAO44199.1"/>
    </source>
</evidence>
<dbReference type="Proteomes" id="UP000031631">
    <property type="component" value="Chromosome"/>
</dbReference>